<reference evidence="2" key="1">
    <citation type="submission" date="2023-06" db="EMBL/GenBank/DDBJ databases">
        <title>Genome-scale phylogeny and comparative genomics of the fungal order Sordariales.</title>
        <authorList>
            <consortium name="Lawrence Berkeley National Laboratory"/>
            <person name="Hensen N."/>
            <person name="Bonometti L."/>
            <person name="Westerberg I."/>
            <person name="Brannstrom I.O."/>
            <person name="Guillou S."/>
            <person name="Cros-Aarteil S."/>
            <person name="Calhoun S."/>
            <person name="Haridas S."/>
            <person name="Kuo A."/>
            <person name="Mondo S."/>
            <person name="Pangilinan J."/>
            <person name="Riley R."/>
            <person name="Labutti K."/>
            <person name="Andreopoulos B."/>
            <person name="Lipzen A."/>
            <person name="Chen C."/>
            <person name="Yanf M."/>
            <person name="Daum C."/>
            <person name="Ng V."/>
            <person name="Clum A."/>
            <person name="Steindorff A."/>
            <person name="Ohm R."/>
            <person name="Martin F."/>
            <person name="Silar P."/>
            <person name="Natvig D."/>
            <person name="Lalanne C."/>
            <person name="Gautier V."/>
            <person name="Ament-Velasquez S.L."/>
            <person name="Kruys A."/>
            <person name="Hutchinson M.I."/>
            <person name="Powell A.J."/>
            <person name="Barry K."/>
            <person name="Miller A.N."/>
            <person name="Grigoriev I.V."/>
            <person name="Debuchy R."/>
            <person name="Gladieux P."/>
            <person name="Thoren M.H."/>
            <person name="Johannesson H."/>
        </authorList>
    </citation>
    <scope>NUCLEOTIDE SEQUENCE</scope>
    <source>
        <strain evidence="2">CBS 606.72</strain>
    </source>
</reference>
<proteinExistence type="predicted"/>
<organism evidence="2 3">
    <name type="scientific">Immersiella caudata</name>
    <dbReference type="NCBI Taxonomy" id="314043"/>
    <lineage>
        <taxon>Eukaryota</taxon>
        <taxon>Fungi</taxon>
        <taxon>Dikarya</taxon>
        <taxon>Ascomycota</taxon>
        <taxon>Pezizomycotina</taxon>
        <taxon>Sordariomycetes</taxon>
        <taxon>Sordariomycetidae</taxon>
        <taxon>Sordariales</taxon>
        <taxon>Lasiosphaeriaceae</taxon>
        <taxon>Immersiella</taxon>
    </lineage>
</organism>
<keyword evidence="1" id="KW-0472">Membrane</keyword>
<evidence type="ECO:0000313" key="3">
    <source>
        <dbReference type="Proteomes" id="UP001175000"/>
    </source>
</evidence>
<sequence length="220" mass="24405">MHMSWFQFYYPVERPYPFGWLRWLVLFGGIVVCVPLSFLSVATQGYETIAIYTPDPNATETNQTPFEGFPLRANTDFVRSPTLTPVNTHFLTNNTALTYTLRSVTHSSDPNRHPALAASVPYKNNPLKDCRIEAIEIELESVQRNALQIARQEWGSAAKAYITCTTETDTGSAGLNLMTSYEHTSVDRSSSFASPDNTTKASLSLGEALCLGIRSPCPSR</sequence>
<dbReference type="AlphaFoldDB" id="A0AA40C0W2"/>
<dbReference type="EMBL" id="JAULSU010000004">
    <property type="protein sequence ID" value="KAK0620855.1"/>
    <property type="molecule type" value="Genomic_DNA"/>
</dbReference>
<protein>
    <submittedName>
        <fullName evidence="2">Uncharacterized protein</fullName>
    </submittedName>
</protein>
<name>A0AA40C0W2_9PEZI</name>
<keyword evidence="1" id="KW-1133">Transmembrane helix</keyword>
<comment type="caution">
    <text evidence="2">The sequence shown here is derived from an EMBL/GenBank/DDBJ whole genome shotgun (WGS) entry which is preliminary data.</text>
</comment>
<dbReference type="Proteomes" id="UP001175000">
    <property type="component" value="Unassembled WGS sequence"/>
</dbReference>
<gene>
    <name evidence="2" type="ORF">B0T14DRAFT_555674</name>
</gene>
<feature type="transmembrane region" description="Helical" evidence="1">
    <location>
        <begin position="20"/>
        <end position="42"/>
    </location>
</feature>
<keyword evidence="1" id="KW-0812">Transmembrane</keyword>
<evidence type="ECO:0000256" key="1">
    <source>
        <dbReference type="SAM" id="Phobius"/>
    </source>
</evidence>
<accession>A0AA40C0W2</accession>
<evidence type="ECO:0000313" key="2">
    <source>
        <dbReference type="EMBL" id="KAK0620855.1"/>
    </source>
</evidence>
<keyword evidence="3" id="KW-1185">Reference proteome</keyword>